<gene>
    <name evidence="1" type="ORF">BST86_05680</name>
</gene>
<evidence type="ECO:0008006" key="3">
    <source>
        <dbReference type="Google" id="ProtNLM"/>
    </source>
</evidence>
<evidence type="ECO:0000313" key="1">
    <source>
        <dbReference type="EMBL" id="PRP68298.1"/>
    </source>
</evidence>
<sequence length="203" mass="22709">MAGFFVFKKDNLSVKSIQKHQESKMTFLTSATRPVLYGPNDETFESYTKDLKEYSLATPNSDSFISFREALAFKESQGKYGVVNTLGYLGKYQFGMSTLRTFGVNDSLAFLQSPRLQERVFLKNLKYNHTMLEDYIEMFEGKEVGGVKVTESGILAAAHLSGVGGVKKYLRTNGSGRSRDAYGSSVRGYLKKFGGYDLSRVLD</sequence>
<dbReference type="AlphaFoldDB" id="A0A2S9WXU7"/>
<dbReference type="SUPFAM" id="SSF53955">
    <property type="entry name" value="Lysozyme-like"/>
    <property type="match status" value="1"/>
</dbReference>
<evidence type="ECO:0000313" key="2">
    <source>
        <dbReference type="Proteomes" id="UP000239532"/>
    </source>
</evidence>
<accession>A0A2S9WXU7</accession>
<protein>
    <recommendedName>
        <fullName evidence="3">Peptidoglycan-binding protein LysM</fullName>
    </recommendedName>
</protein>
<proteinExistence type="predicted"/>
<name>A0A2S9WXU7_9FLAO</name>
<dbReference type="Proteomes" id="UP000239532">
    <property type="component" value="Unassembled WGS sequence"/>
</dbReference>
<dbReference type="EMBL" id="MQUC01000003">
    <property type="protein sequence ID" value="PRP68298.1"/>
    <property type="molecule type" value="Genomic_DNA"/>
</dbReference>
<organism evidence="1 2">
    <name type="scientific">Nonlabens agnitus</name>
    <dbReference type="NCBI Taxonomy" id="870484"/>
    <lineage>
        <taxon>Bacteria</taxon>
        <taxon>Pseudomonadati</taxon>
        <taxon>Bacteroidota</taxon>
        <taxon>Flavobacteriia</taxon>
        <taxon>Flavobacteriales</taxon>
        <taxon>Flavobacteriaceae</taxon>
        <taxon>Nonlabens</taxon>
    </lineage>
</organism>
<dbReference type="InterPro" id="IPR023346">
    <property type="entry name" value="Lysozyme-like_dom_sf"/>
</dbReference>
<comment type="caution">
    <text evidence="1">The sequence shown here is derived from an EMBL/GenBank/DDBJ whole genome shotgun (WGS) entry which is preliminary data.</text>
</comment>
<keyword evidence="2" id="KW-1185">Reference proteome</keyword>
<reference evidence="1 2" key="1">
    <citation type="submission" date="2016-11" db="EMBL/GenBank/DDBJ databases">
        <title>Trade-off between light-utilization and light-protection in marine flavobacteria.</title>
        <authorList>
            <person name="Kumagai Y."/>
        </authorList>
    </citation>
    <scope>NUCLEOTIDE SEQUENCE [LARGE SCALE GENOMIC DNA]</scope>
    <source>
        <strain evidence="1 2">JCM 17109</strain>
    </source>
</reference>